<evidence type="ECO:0000256" key="7">
    <source>
        <dbReference type="ARBA" id="ARBA00023187"/>
    </source>
</evidence>
<organism evidence="13 14">
    <name type="scientific">Vitrella brassicaformis (strain CCMP3155)</name>
    <dbReference type="NCBI Taxonomy" id="1169540"/>
    <lineage>
        <taxon>Eukaryota</taxon>
        <taxon>Sar</taxon>
        <taxon>Alveolata</taxon>
        <taxon>Colpodellida</taxon>
        <taxon>Vitrellaceae</taxon>
        <taxon>Vitrella</taxon>
    </lineage>
</organism>
<feature type="region of interest" description="Disordered" evidence="11">
    <location>
        <begin position="97"/>
        <end position="138"/>
    </location>
</feature>
<dbReference type="Proteomes" id="UP000041254">
    <property type="component" value="Unassembled WGS sequence"/>
</dbReference>
<evidence type="ECO:0000313" key="13">
    <source>
        <dbReference type="EMBL" id="CEL93014.1"/>
    </source>
</evidence>
<dbReference type="GO" id="GO:0030532">
    <property type="term" value="C:small nuclear ribonucleoprotein complex"/>
    <property type="evidence" value="ECO:0007669"/>
    <property type="project" value="UniProtKB-ARBA"/>
</dbReference>
<feature type="compositionally biased region" description="Low complexity" evidence="11">
    <location>
        <begin position="115"/>
        <end position="138"/>
    </location>
</feature>
<dbReference type="PANTHER" id="PTHR10501">
    <property type="entry name" value="U1 SMALL NUCLEAR RIBONUCLEOPROTEIN A/U2 SMALL NUCLEAR RIBONUCLEOPROTEIN B"/>
    <property type="match status" value="1"/>
</dbReference>
<evidence type="ECO:0000256" key="2">
    <source>
        <dbReference type="ARBA" id="ARBA00007243"/>
    </source>
</evidence>
<evidence type="ECO:0000256" key="5">
    <source>
        <dbReference type="ARBA" id="ARBA00022737"/>
    </source>
</evidence>
<dbReference type="InterPro" id="IPR000504">
    <property type="entry name" value="RRM_dom"/>
</dbReference>
<dbReference type="Pfam" id="PF00076">
    <property type="entry name" value="RRM_1"/>
    <property type="match status" value="2"/>
</dbReference>
<keyword evidence="4" id="KW-0747">Spliceosome</keyword>
<keyword evidence="6 10" id="KW-0694">RNA-binding</keyword>
<dbReference type="Gene3D" id="3.30.70.330">
    <property type="match status" value="2"/>
</dbReference>
<comment type="subcellular location">
    <subcellularLocation>
        <location evidence="1">Nucleus</location>
    </subcellularLocation>
</comment>
<dbReference type="OMA" id="FKEITCA"/>
<sequence length="214" mass="23765">MLAGDIPPNQTLYVSNLNDKTKLPDMRVNLFELFSQFGEILDIQAQKTPSKRGQAFIVFRDIMSATTALRSLQGQDFLEKPLKLAYAKTQSDAVLKDRGTYLPKKRKDQDKGADKQQAQAKRKPTAAAAPPSQAAPGAPHTIFVENLEERITVEALNALFGQYPGFVEARLIEGRHVAFVDYEESMQAEVAMHGLNGFKVTPECELKISWAKGK</sequence>
<reference evidence="13 14" key="1">
    <citation type="submission" date="2014-11" db="EMBL/GenBank/DDBJ databases">
        <authorList>
            <person name="Zhu J."/>
            <person name="Qi W."/>
            <person name="Song R."/>
        </authorList>
    </citation>
    <scope>NUCLEOTIDE SEQUENCE [LARGE SCALE GENOMIC DNA]</scope>
</reference>
<dbReference type="PhylomeDB" id="A0A0G4EBK2"/>
<dbReference type="OrthoDB" id="277802at2759"/>
<dbReference type="SMART" id="SM00360">
    <property type="entry name" value="RRM"/>
    <property type="match status" value="2"/>
</dbReference>
<dbReference type="GO" id="GO:0008380">
    <property type="term" value="P:RNA splicing"/>
    <property type="evidence" value="ECO:0007669"/>
    <property type="project" value="UniProtKB-KW"/>
</dbReference>
<dbReference type="CDD" id="cd12247">
    <property type="entry name" value="RRM2_U1A_like"/>
    <property type="match status" value="1"/>
</dbReference>
<dbReference type="CDD" id="cd12246">
    <property type="entry name" value="RRM1_U1A_like"/>
    <property type="match status" value="1"/>
</dbReference>
<evidence type="ECO:0000256" key="4">
    <source>
        <dbReference type="ARBA" id="ARBA00022728"/>
    </source>
</evidence>
<evidence type="ECO:0000256" key="9">
    <source>
        <dbReference type="ARBA" id="ARBA00023274"/>
    </source>
</evidence>
<feature type="domain" description="RRM" evidence="12">
    <location>
        <begin position="10"/>
        <end position="89"/>
    </location>
</feature>
<evidence type="ECO:0000256" key="10">
    <source>
        <dbReference type="PROSITE-ProRule" id="PRU00176"/>
    </source>
</evidence>
<dbReference type="EMBL" id="CDMY01000130">
    <property type="protein sequence ID" value="CEL93014.1"/>
    <property type="molecule type" value="Genomic_DNA"/>
</dbReference>
<keyword evidence="14" id="KW-1185">Reference proteome</keyword>
<dbReference type="AlphaFoldDB" id="A0A0G4EBK2"/>
<keyword evidence="8" id="KW-0539">Nucleus</keyword>
<dbReference type="GO" id="GO:0005681">
    <property type="term" value="C:spliceosomal complex"/>
    <property type="evidence" value="ECO:0007669"/>
    <property type="project" value="UniProtKB-KW"/>
</dbReference>
<dbReference type="SUPFAM" id="SSF54928">
    <property type="entry name" value="RNA-binding domain, RBD"/>
    <property type="match status" value="1"/>
</dbReference>
<dbReference type="InParanoid" id="A0A0G4EBK2"/>
<name>A0A0G4EBK2_VITBC</name>
<evidence type="ECO:0000256" key="11">
    <source>
        <dbReference type="SAM" id="MobiDB-lite"/>
    </source>
</evidence>
<dbReference type="InterPro" id="IPR012677">
    <property type="entry name" value="Nucleotide-bd_a/b_plait_sf"/>
</dbReference>
<evidence type="ECO:0000313" key="14">
    <source>
        <dbReference type="Proteomes" id="UP000041254"/>
    </source>
</evidence>
<dbReference type="PROSITE" id="PS50102">
    <property type="entry name" value="RRM"/>
    <property type="match status" value="2"/>
</dbReference>
<dbReference type="GO" id="GO:0006397">
    <property type="term" value="P:mRNA processing"/>
    <property type="evidence" value="ECO:0007669"/>
    <property type="project" value="UniProtKB-KW"/>
</dbReference>
<evidence type="ECO:0000259" key="12">
    <source>
        <dbReference type="PROSITE" id="PS50102"/>
    </source>
</evidence>
<proteinExistence type="inferred from homology"/>
<evidence type="ECO:0000256" key="8">
    <source>
        <dbReference type="ARBA" id="ARBA00023242"/>
    </source>
</evidence>
<comment type="similarity">
    <text evidence="2">Belongs to the RRM U1 A/B'' family.</text>
</comment>
<dbReference type="FunFam" id="3.30.70.330:FF:000029">
    <property type="entry name" value="U2 small nuclear ribonucleoprotein B"/>
    <property type="match status" value="1"/>
</dbReference>
<dbReference type="InterPro" id="IPR035979">
    <property type="entry name" value="RBD_domain_sf"/>
</dbReference>
<keyword evidence="9" id="KW-0687">Ribonucleoprotein</keyword>
<evidence type="ECO:0000256" key="6">
    <source>
        <dbReference type="ARBA" id="ARBA00022884"/>
    </source>
</evidence>
<keyword evidence="3" id="KW-0507">mRNA processing</keyword>
<evidence type="ECO:0000256" key="1">
    <source>
        <dbReference type="ARBA" id="ARBA00004123"/>
    </source>
</evidence>
<dbReference type="GO" id="GO:0003723">
    <property type="term" value="F:RNA binding"/>
    <property type="evidence" value="ECO:0007669"/>
    <property type="project" value="UniProtKB-UniRule"/>
</dbReference>
<evidence type="ECO:0000256" key="3">
    <source>
        <dbReference type="ARBA" id="ARBA00022664"/>
    </source>
</evidence>
<dbReference type="VEuPathDB" id="CryptoDB:Vbra_3593"/>
<dbReference type="STRING" id="1169540.A0A0G4EBK2"/>
<gene>
    <name evidence="13" type="ORF">Vbra_3593</name>
</gene>
<dbReference type="FunCoup" id="A0A0G4EBK2">
    <property type="interactions" value="554"/>
</dbReference>
<dbReference type="FunFam" id="3.30.70.330:FF:000039">
    <property type="entry name" value="U1 small nuclear ribonucleoprotein A"/>
    <property type="match status" value="1"/>
</dbReference>
<keyword evidence="7" id="KW-0508">mRNA splicing</keyword>
<protein>
    <recommendedName>
        <fullName evidence="12">RRM domain-containing protein</fullName>
    </recommendedName>
</protein>
<accession>A0A0G4EBK2</accession>
<feature type="domain" description="RRM" evidence="12">
    <location>
        <begin position="140"/>
        <end position="213"/>
    </location>
</feature>
<keyword evidence="5" id="KW-0677">Repeat</keyword>